<evidence type="ECO:0000313" key="2">
    <source>
        <dbReference type="EMBL" id="QEK12092.1"/>
    </source>
</evidence>
<dbReference type="EMBL" id="CP042243">
    <property type="protein sequence ID" value="QEK12092.1"/>
    <property type="molecule type" value="Genomic_DNA"/>
</dbReference>
<keyword evidence="3" id="KW-1185">Reference proteome</keyword>
<reference evidence="2 3" key="1">
    <citation type="submission" date="2019-07" db="EMBL/GenBank/DDBJ databases">
        <title>Complete genome of Crassaminicella thermophila SY095.</title>
        <authorList>
            <person name="Li X."/>
        </authorList>
    </citation>
    <scope>NUCLEOTIDE SEQUENCE [LARGE SCALE GENOMIC DNA]</scope>
    <source>
        <strain evidence="2 3">SY095</strain>
    </source>
</reference>
<feature type="coiled-coil region" evidence="1">
    <location>
        <begin position="400"/>
        <end position="504"/>
    </location>
</feature>
<dbReference type="RefSeq" id="WP_148809247.1">
    <property type="nucleotide sequence ID" value="NZ_CP042243.1"/>
</dbReference>
<protein>
    <submittedName>
        <fullName evidence="2">Uncharacterized protein</fullName>
    </submittedName>
</protein>
<accession>A0A5C0SDQ7</accession>
<proteinExistence type="predicted"/>
<keyword evidence="1" id="KW-0175">Coiled coil</keyword>
<organism evidence="2 3">
    <name type="scientific">Crassaminicella thermophila</name>
    <dbReference type="NCBI Taxonomy" id="2599308"/>
    <lineage>
        <taxon>Bacteria</taxon>
        <taxon>Bacillati</taxon>
        <taxon>Bacillota</taxon>
        <taxon>Clostridia</taxon>
        <taxon>Eubacteriales</taxon>
        <taxon>Clostridiaceae</taxon>
        <taxon>Crassaminicella</taxon>
    </lineage>
</organism>
<name>A0A5C0SDQ7_CRATE</name>
<dbReference type="OrthoDB" id="1949599at2"/>
<dbReference type="AlphaFoldDB" id="A0A5C0SDQ7"/>
<dbReference type="Proteomes" id="UP000324646">
    <property type="component" value="Chromosome"/>
</dbReference>
<evidence type="ECO:0000256" key="1">
    <source>
        <dbReference type="SAM" id="Coils"/>
    </source>
</evidence>
<evidence type="ECO:0000313" key="3">
    <source>
        <dbReference type="Proteomes" id="UP000324646"/>
    </source>
</evidence>
<sequence>MSINKTTNILLYTNNDIMHFSSDSHIGINYFINNEKIQVCNNDILEFDIDIDSNGNIGMIVLDCNGKFIYYYYDGEIWTSHLLYEVDIHLEIFKHISIKFLFDSPYILFCWHNLSDPNLWSIVSYYKENDNWKKKVLNRIYLKKNIKPYILIKDIHSHLYLIYLSNNNMIYDLLMITLTTKSYEWTHPVFLCNSIFLNYFYLDAIIDIDGLVHISWIDKHKKNYCVKYIYYNSKKNTTSNLTKIFEMDTPFIRHQFFYQDNLMICYGITKKHIYYSAKTTNITNSYSTWTNSETLKLFSDSIHLVKIVQPTNNSFVKYNANYILSESLANITPITIQVTKHPLYNKETNQNFSMTSRNNNLNKNEILSTDKNNISIDSIKKLKLELYKKNQELVMKNNLLKSLESNISYLKEEVKRLNLQNKNYINTIYKNNEKNTSYKNNIEKLKKDYDKILSDYKLSELKNKDLLNKIQIYQTQLEKLKLDIEELYTQNNILKKEIENLKNMSLFKRLF</sequence>
<gene>
    <name evidence="2" type="ORF">FQB35_06725</name>
</gene>
<dbReference type="KEGG" id="crs:FQB35_06725"/>